<protein>
    <recommendedName>
        <fullName evidence="3">GDP-mannose 4,6-dehydratase</fullName>
        <ecNumber evidence="3">4.2.1.47</ecNumber>
    </recommendedName>
</protein>
<dbReference type="InterPro" id="IPR016040">
    <property type="entry name" value="NAD(P)-bd_dom"/>
</dbReference>
<dbReference type="PANTHER" id="PTHR43715">
    <property type="entry name" value="GDP-MANNOSE 4,6-DEHYDRATASE"/>
    <property type="match status" value="1"/>
</dbReference>
<proteinExistence type="inferred from homology"/>
<evidence type="ECO:0000256" key="3">
    <source>
        <dbReference type="ARBA" id="ARBA00011989"/>
    </source>
</evidence>
<comment type="caution">
    <text evidence="6">The sequence shown here is derived from an EMBL/GenBank/DDBJ whole genome shotgun (WGS) entry which is preliminary data.</text>
</comment>
<evidence type="ECO:0000256" key="4">
    <source>
        <dbReference type="ARBA" id="ARBA00023239"/>
    </source>
</evidence>
<dbReference type="EC" id="4.2.1.47" evidence="3"/>
<feature type="non-terminal residue" evidence="6">
    <location>
        <position position="118"/>
    </location>
</feature>
<dbReference type="AlphaFoldDB" id="A0A438W911"/>
<dbReference type="InterPro" id="IPR036291">
    <property type="entry name" value="NAD(P)-bd_dom_sf"/>
</dbReference>
<organism evidence="6 7">
    <name type="scientific">Helicobacter pylori</name>
    <name type="common">Campylobacter pylori</name>
    <dbReference type="NCBI Taxonomy" id="210"/>
    <lineage>
        <taxon>Bacteria</taxon>
        <taxon>Pseudomonadati</taxon>
        <taxon>Campylobacterota</taxon>
        <taxon>Epsilonproteobacteria</taxon>
        <taxon>Campylobacterales</taxon>
        <taxon>Helicobacteraceae</taxon>
        <taxon>Helicobacter</taxon>
    </lineage>
</organism>
<evidence type="ECO:0000313" key="6">
    <source>
        <dbReference type="EMBL" id="RVZ20776.1"/>
    </source>
</evidence>
<name>A0A438W911_HELPX</name>
<dbReference type="InterPro" id="IPR006368">
    <property type="entry name" value="GDP_Man_deHydtase"/>
</dbReference>
<evidence type="ECO:0000313" key="7">
    <source>
        <dbReference type="Proteomes" id="UP000289022"/>
    </source>
</evidence>
<sequence>DAKRDWGHAKDYVKMMHLMLQAPIPQDYVIATGKTTSVRDFVKMSFEFIGIDLEFQNTGIKEIGLIKSVDEKRANALDLNLSHLKTGKVVVRIDERYFRPTEVDLLLGDPTKAEKELG</sequence>
<reference evidence="6 7" key="1">
    <citation type="submission" date="2018-11" db="EMBL/GenBank/DDBJ databases">
        <title>Genetic determinants and prediction of antibiotic resistance phenotypes in Helicobacter pylori.</title>
        <authorList>
            <person name="Wagner K."/>
        </authorList>
    </citation>
    <scope>NUCLEOTIDE SEQUENCE [LARGE SCALE GENOMIC DNA]</scope>
    <source>
        <strain evidence="6 7">ZH70</strain>
    </source>
</reference>
<gene>
    <name evidence="6" type="ORF">EC518_13170</name>
</gene>
<dbReference type="Gene3D" id="3.90.25.10">
    <property type="entry name" value="UDP-galactose 4-epimerase, domain 1"/>
    <property type="match status" value="2"/>
</dbReference>
<feature type="domain" description="NAD(P)-binding" evidence="5">
    <location>
        <begin position="1"/>
        <end position="118"/>
    </location>
</feature>
<keyword evidence="4" id="KW-0456">Lyase</keyword>
<evidence type="ECO:0000256" key="2">
    <source>
        <dbReference type="ARBA" id="ARBA00009263"/>
    </source>
</evidence>
<accession>A0A438W911</accession>
<comment type="cofactor">
    <cofactor evidence="1">
        <name>NADP(+)</name>
        <dbReference type="ChEBI" id="CHEBI:58349"/>
    </cofactor>
</comment>
<comment type="similarity">
    <text evidence="2">Belongs to the NAD(P)-dependent epimerase/dehydratase family. GDP-mannose 4,6-dehydratase subfamily.</text>
</comment>
<evidence type="ECO:0000256" key="1">
    <source>
        <dbReference type="ARBA" id="ARBA00001937"/>
    </source>
</evidence>
<dbReference type="Proteomes" id="UP000289022">
    <property type="component" value="Unassembled WGS sequence"/>
</dbReference>
<dbReference type="GO" id="GO:0008446">
    <property type="term" value="F:GDP-mannose 4,6-dehydratase activity"/>
    <property type="evidence" value="ECO:0007669"/>
    <property type="project" value="UniProtKB-EC"/>
</dbReference>
<dbReference type="EMBL" id="RJGP01001265">
    <property type="protein sequence ID" value="RVZ20776.1"/>
    <property type="molecule type" value="Genomic_DNA"/>
</dbReference>
<dbReference type="SUPFAM" id="SSF51735">
    <property type="entry name" value="NAD(P)-binding Rossmann-fold domains"/>
    <property type="match status" value="1"/>
</dbReference>
<feature type="non-terminal residue" evidence="6">
    <location>
        <position position="1"/>
    </location>
</feature>
<dbReference type="GO" id="GO:0042351">
    <property type="term" value="P:'de novo' GDP-L-fucose biosynthetic process"/>
    <property type="evidence" value="ECO:0007669"/>
    <property type="project" value="TreeGrafter"/>
</dbReference>
<dbReference type="Pfam" id="PF16363">
    <property type="entry name" value="GDP_Man_Dehyd"/>
    <property type="match status" value="1"/>
</dbReference>
<dbReference type="PANTHER" id="PTHR43715:SF1">
    <property type="entry name" value="GDP-MANNOSE 4,6 DEHYDRATASE"/>
    <property type="match status" value="1"/>
</dbReference>
<evidence type="ECO:0000259" key="5">
    <source>
        <dbReference type="Pfam" id="PF16363"/>
    </source>
</evidence>